<reference evidence="2" key="1">
    <citation type="journal article" date="2019" name="Plant Biotechnol. J.">
        <title>Genome sequencing of the Australian wild diploid species Gossypium australe highlights disease resistance and delayed gland morphogenesis.</title>
        <authorList>
            <person name="Cai Y."/>
            <person name="Cai X."/>
            <person name="Wang Q."/>
            <person name="Wang P."/>
            <person name="Zhang Y."/>
            <person name="Cai C."/>
            <person name="Xu Y."/>
            <person name="Wang K."/>
            <person name="Zhou Z."/>
            <person name="Wang C."/>
            <person name="Geng S."/>
            <person name="Li B."/>
            <person name="Dong Q."/>
            <person name="Hou Y."/>
            <person name="Wang H."/>
            <person name="Ai P."/>
            <person name="Liu Z."/>
            <person name="Yi F."/>
            <person name="Sun M."/>
            <person name="An G."/>
            <person name="Cheng J."/>
            <person name="Zhang Y."/>
            <person name="Shi Q."/>
            <person name="Xie Y."/>
            <person name="Shi X."/>
            <person name="Chang Y."/>
            <person name="Huang F."/>
            <person name="Chen Y."/>
            <person name="Hong S."/>
            <person name="Mi L."/>
            <person name="Sun Q."/>
            <person name="Zhang L."/>
            <person name="Zhou B."/>
            <person name="Peng R."/>
            <person name="Zhang X."/>
            <person name="Liu F."/>
        </authorList>
    </citation>
    <scope>NUCLEOTIDE SEQUENCE [LARGE SCALE GENOMIC DNA]</scope>
    <source>
        <strain evidence="2">cv. PA1801</strain>
    </source>
</reference>
<dbReference type="PANTHER" id="PTHR33710:SF64">
    <property type="entry name" value="ENDONUCLEASE_EXONUCLEASE_PHOSPHATASE DOMAIN-CONTAINING PROTEIN"/>
    <property type="match status" value="1"/>
</dbReference>
<evidence type="ECO:0000313" key="2">
    <source>
        <dbReference type="Proteomes" id="UP000325315"/>
    </source>
</evidence>
<protein>
    <submittedName>
        <fullName evidence="1">LINE-1 reverse transcriptase isogeny</fullName>
    </submittedName>
</protein>
<dbReference type="EMBL" id="SMMG02000003">
    <property type="protein sequence ID" value="KAA3481732.1"/>
    <property type="molecule type" value="Genomic_DNA"/>
</dbReference>
<dbReference type="AlphaFoldDB" id="A0A5B6WLK7"/>
<organism evidence="1 2">
    <name type="scientific">Gossypium australe</name>
    <dbReference type="NCBI Taxonomy" id="47621"/>
    <lineage>
        <taxon>Eukaryota</taxon>
        <taxon>Viridiplantae</taxon>
        <taxon>Streptophyta</taxon>
        <taxon>Embryophyta</taxon>
        <taxon>Tracheophyta</taxon>
        <taxon>Spermatophyta</taxon>
        <taxon>Magnoliopsida</taxon>
        <taxon>eudicotyledons</taxon>
        <taxon>Gunneridae</taxon>
        <taxon>Pentapetalae</taxon>
        <taxon>rosids</taxon>
        <taxon>malvids</taxon>
        <taxon>Malvales</taxon>
        <taxon>Malvaceae</taxon>
        <taxon>Malvoideae</taxon>
        <taxon>Gossypium</taxon>
    </lineage>
</organism>
<evidence type="ECO:0000313" key="1">
    <source>
        <dbReference type="EMBL" id="KAA3481732.1"/>
    </source>
</evidence>
<dbReference type="InterPro" id="IPR036691">
    <property type="entry name" value="Endo/exonu/phosph_ase_sf"/>
</dbReference>
<keyword evidence="2" id="KW-1185">Reference proteome</keyword>
<keyword evidence="1" id="KW-0695">RNA-directed DNA polymerase</keyword>
<comment type="caution">
    <text evidence="1">The sequence shown here is derived from an EMBL/GenBank/DDBJ whole genome shotgun (WGS) entry which is preliminary data.</text>
</comment>
<sequence>MRIVSRNIRGLDTDVKVAMIWGDDNFDFRFVAAVGRSRGLITIWDNSFFRLKKDYCVLHWILGGDFNAIRNKSERSNCVGLLRSSKDFGSFIEKCKLVDLPLLRKKFTWYGPDKKKGRLDRFLVDEDWYEHFEDIHQQGLNRSVSDHIPILLTNDPLDWGPKPFKFFNAWISKKECLC</sequence>
<dbReference type="PANTHER" id="PTHR33710">
    <property type="entry name" value="BNAC02G09200D PROTEIN"/>
    <property type="match status" value="1"/>
</dbReference>
<accession>A0A5B6WLK7</accession>
<gene>
    <name evidence="1" type="ORF">EPI10_022073</name>
</gene>
<name>A0A5B6WLK7_9ROSI</name>
<proteinExistence type="predicted"/>
<dbReference type="Gene3D" id="3.60.10.10">
    <property type="entry name" value="Endonuclease/exonuclease/phosphatase"/>
    <property type="match status" value="1"/>
</dbReference>
<keyword evidence="1" id="KW-0548">Nucleotidyltransferase</keyword>
<dbReference type="Proteomes" id="UP000325315">
    <property type="component" value="Unassembled WGS sequence"/>
</dbReference>
<keyword evidence="1" id="KW-0808">Transferase</keyword>
<dbReference type="GO" id="GO:0003964">
    <property type="term" value="F:RNA-directed DNA polymerase activity"/>
    <property type="evidence" value="ECO:0007669"/>
    <property type="project" value="UniProtKB-KW"/>
</dbReference>
<dbReference type="OrthoDB" id="1881450at2759"/>
<dbReference type="SUPFAM" id="SSF56219">
    <property type="entry name" value="DNase I-like"/>
    <property type="match status" value="1"/>
</dbReference>